<dbReference type="EMBL" id="ML011048">
    <property type="protein sequence ID" value="RKO95722.1"/>
    <property type="molecule type" value="Genomic_DNA"/>
</dbReference>
<sequence>MPVGNHAFVVRKGHVVAFNVDRHALATGESLERHQVVDVDITGQRGGRVKELADRHFSLRDGKHVRELRRAQDMGHRVDCHMTTVSFKTEIDIGAAARKTVSRRAVKVNLDIGWRRRRLAGQRIDRRRAGQQGLFEKELHSVPECIAHPDVIGVSRLHGDFAVEMRIEAVKINGGQPLMAAAAMRSRARSLSSGPVRGTTSVVMASAVDGRRPARGAAATVEASIGQRLRKRKMWDRCLAVAERLAPFKRGSKQRQ</sequence>
<evidence type="ECO:0000313" key="1">
    <source>
        <dbReference type="EMBL" id="RKO95722.1"/>
    </source>
</evidence>
<dbReference type="AlphaFoldDB" id="A0A4P9WST9"/>
<evidence type="ECO:0000313" key="2">
    <source>
        <dbReference type="Proteomes" id="UP000268535"/>
    </source>
</evidence>
<proteinExistence type="predicted"/>
<organism evidence="1 2">
    <name type="scientific">Caulochytrium protostelioides</name>
    <dbReference type="NCBI Taxonomy" id="1555241"/>
    <lineage>
        <taxon>Eukaryota</taxon>
        <taxon>Fungi</taxon>
        <taxon>Fungi incertae sedis</taxon>
        <taxon>Chytridiomycota</taxon>
        <taxon>Chytridiomycota incertae sedis</taxon>
        <taxon>Chytridiomycetes</taxon>
        <taxon>Caulochytriales</taxon>
        <taxon>Caulochytriaceae</taxon>
        <taxon>Caulochytrium</taxon>
    </lineage>
</organism>
<reference evidence="2" key="1">
    <citation type="journal article" date="2018" name="Nat. Microbiol.">
        <title>Leveraging single-cell genomics to expand the fungal tree of life.</title>
        <authorList>
            <person name="Ahrendt S.R."/>
            <person name="Quandt C.A."/>
            <person name="Ciobanu D."/>
            <person name="Clum A."/>
            <person name="Salamov A."/>
            <person name="Andreopoulos B."/>
            <person name="Cheng J.F."/>
            <person name="Woyke T."/>
            <person name="Pelin A."/>
            <person name="Henrissat B."/>
            <person name="Reynolds N.K."/>
            <person name="Benny G.L."/>
            <person name="Smith M.E."/>
            <person name="James T.Y."/>
            <person name="Grigoriev I.V."/>
        </authorList>
    </citation>
    <scope>NUCLEOTIDE SEQUENCE [LARGE SCALE GENOMIC DNA]</scope>
    <source>
        <strain evidence="2">ATCC 52028</strain>
    </source>
</reference>
<gene>
    <name evidence="1" type="ORF">CAUPRSCDRAFT_12581</name>
</gene>
<name>A0A4P9WST9_9FUNG</name>
<dbReference type="Proteomes" id="UP000268535">
    <property type="component" value="Unassembled WGS sequence"/>
</dbReference>
<protein>
    <submittedName>
        <fullName evidence="1">Uncharacterized protein</fullName>
    </submittedName>
</protein>
<accession>A0A4P9WST9</accession>